<name>A0A4P1RIE2_LUPAN</name>
<dbReference type="PANTHER" id="PTHR33388">
    <property type="entry name" value="OS01G0212500 PROTEIN"/>
    <property type="match status" value="1"/>
</dbReference>
<feature type="region of interest" description="Disordered" evidence="4">
    <location>
        <begin position="12"/>
        <end position="61"/>
    </location>
</feature>
<dbReference type="InterPro" id="IPR040356">
    <property type="entry name" value="SPEAR"/>
</dbReference>
<organism evidence="5 6">
    <name type="scientific">Lupinus angustifolius</name>
    <name type="common">Narrow-leaved blue lupine</name>
    <dbReference type="NCBI Taxonomy" id="3871"/>
    <lineage>
        <taxon>Eukaryota</taxon>
        <taxon>Viridiplantae</taxon>
        <taxon>Streptophyta</taxon>
        <taxon>Embryophyta</taxon>
        <taxon>Tracheophyta</taxon>
        <taxon>Spermatophyta</taxon>
        <taxon>Magnoliopsida</taxon>
        <taxon>eudicotyledons</taxon>
        <taxon>Gunneridae</taxon>
        <taxon>Pentapetalae</taxon>
        <taxon>rosids</taxon>
        <taxon>fabids</taxon>
        <taxon>Fabales</taxon>
        <taxon>Fabaceae</taxon>
        <taxon>Papilionoideae</taxon>
        <taxon>50 kb inversion clade</taxon>
        <taxon>genistoids sensu lato</taxon>
        <taxon>core genistoids</taxon>
        <taxon>Genisteae</taxon>
        <taxon>Lupinus</taxon>
    </lineage>
</organism>
<evidence type="ECO:0000256" key="4">
    <source>
        <dbReference type="SAM" id="MobiDB-lite"/>
    </source>
</evidence>
<dbReference type="AlphaFoldDB" id="A0A4P1RIE2"/>
<keyword evidence="6" id="KW-1185">Reference proteome</keyword>
<dbReference type="OrthoDB" id="1917522at2759"/>
<reference evidence="5 6" key="1">
    <citation type="journal article" date="2017" name="Plant Biotechnol. J.">
        <title>A comprehensive draft genome sequence for lupin (Lupinus angustifolius), an emerging health food: insights into plant-microbe interactions and legume evolution.</title>
        <authorList>
            <person name="Hane J.K."/>
            <person name="Ming Y."/>
            <person name="Kamphuis L.G."/>
            <person name="Nelson M.N."/>
            <person name="Garg G."/>
            <person name="Atkins C.A."/>
            <person name="Bayer P.E."/>
            <person name="Bravo A."/>
            <person name="Bringans S."/>
            <person name="Cannon S."/>
            <person name="Edwards D."/>
            <person name="Foley R."/>
            <person name="Gao L.L."/>
            <person name="Harrison M.J."/>
            <person name="Huang W."/>
            <person name="Hurgobin B."/>
            <person name="Li S."/>
            <person name="Liu C.W."/>
            <person name="McGrath A."/>
            <person name="Morahan G."/>
            <person name="Murray J."/>
            <person name="Weller J."/>
            <person name="Jian J."/>
            <person name="Singh K.B."/>
        </authorList>
    </citation>
    <scope>NUCLEOTIDE SEQUENCE [LARGE SCALE GENOMIC DNA]</scope>
    <source>
        <strain evidence="6">cv. Tanjil</strain>
        <tissue evidence="5">Whole plant</tissue>
    </source>
</reference>
<accession>A0A4P1RIE2</accession>
<dbReference type="GO" id="GO:0003700">
    <property type="term" value="F:DNA-binding transcription factor activity"/>
    <property type="evidence" value="ECO:0007669"/>
    <property type="project" value="InterPro"/>
</dbReference>
<keyword evidence="3" id="KW-0804">Transcription</keyword>
<evidence type="ECO:0000313" key="6">
    <source>
        <dbReference type="Proteomes" id="UP000188354"/>
    </source>
</evidence>
<proteinExistence type="predicted"/>
<dbReference type="PANTHER" id="PTHR33388:SF2">
    <property type="entry name" value="PROTEIN SPOROCYTELESS"/>
    <property type="match status" value="1"/>
</dbReference>
<feature type="compositionally biased region" description="Basic and acidic residues" evidence="4">
    <location>
        <begin position="17"/>
        <end position="38"/>
    </location>
</feature>
<dbReference type="KEGG" id="lang:109348179"/>
<keyword evidence="1" id="KW-0678">Repressor</keyword>
<dbReference type="Proteomes" id="UP000188354">
    <property type="component" value="Chromosome LG05"/>
</dbReference>
<evidence type="ECO:0000256" key="2">
    <source>
        <dbReference type="ARBA" id="ARBA00023015"/>
    </source>
</evidence>
<dbReference type="STRING" id="3871.A0A4P1RIE2"/>
<evidence type="ECO:0000256" key="1">
    <source>
        <dbReference type="ARBA" id="ARBA00022491"/>
    </source>
</evidence>
<dbReference type="EMBL" id="CM007365">
    <property type="protein sequence ID" value="OIW11506.1"/>
    <property type="molecule type" value="Genomic_DNA"/>
</dbReference>
<feature type="compositionally biased region" description="Basic residues" evidence="4">
    <location>
        <begin position="42"/>
        <end position="56"/>
    </location>
</feature>
<dbReference type="Gramene" id="OIW11506">
    <property type="protein sequence ID" value="OIW11506"/>
    <property type="gene ID" value="TanjilG_26872"/>
</dbReference>
<sequence>MATSLLFKALSDQNSNHGDDQNMKMKPLCEDTKVHEVVRSSGRGRKTQGKGPKKQPQRGLGVEQLERLRMQESLMKMNETCSGFPVIPNFPDHHHHPVFPSFTSVQDPFNGSTSSNVPVRYGAPNHVQGVFQCSPQQVLNGNSIGVWDQGGTFIGNNRSGGVVGASSGICGVGFVVPNQLNRASSYGFGAPNLSPNLVGSPLETSKELSSMPNLHFAEPQCFDVCLNKKSRFNEVSVKGSYARKDMTFEIWPNCSGPEFLGLIPQAEAPNLVGETSNFYNKHDRNDVASATNIDESVEIVAVHRKGNSRVFMEYEFFPGKYDLGTTSKVLELATNIGAAEASPITAAPYGDSASNIDLSLKLSN</sequence>
<keyword evidence="2" id="KW-0805">Transcription regulation</keyword>
<protein>
    <submittedName>
        <fullName evidence="5">Uncharacterized protein</fullName>
    </submittedName>
</protein>
<gene>
    <name evidence="5" type="ORF">TanjilG_26872</name>
</gene>
<dbReference type="InterPro" id="IPR014855">
    <property type="entry name" value="NOZZLE"/>
</dbReference>
<evidence type="ECO:0000313" key="5">
    <source>
        <dbReference type="EMBL" id="OIW11506.1"/>
    </source>
</evidence>
<dbReference type="Pfam" id="PF08744">
    <property type="entry name" value="NOZZLE"/>
    <property type="match status" value="1"/>
</dbReference>
<evidence type="ECO:0000256" key="3">
    <source>
        <dbReference type="ARBA" id="ARBA00023163"/>
    </source>
</evidence>